<dbReference type="GO" id="GO:1990281">
    <property type="term" value="C:efflux pump complex"/>
    <property type="evidence" value="ECO:0007669"/>
    <property type="project" value="TreeGrafter"/>
</dbReference>
<dbReference type="InterPro" id="IPR051906">
    <property type="entry name" value="TolC-like"/>
</dbReference>
<evidence type="ECO:0000313" key="10">
    <source>
        <dbReference type="Proteomes" id="UP000231201"/>
    </source>
</evidence>
<evidence type="ECO:0000256" key="3">
    <source>
        <dbReference type="ARBA" id="ARBA00022448"/>
    </source>
</evidence>
<keyword evidence="7" id="KW-0998">Cell outer membrane</keyword>
<dbReference type="PANTHER" id="PTHR30026">
    <property type="entry name" value="OUTER MEMBRANE PROTEIN TOLC"/>
    <property type="match status" value="1"/>
</dbReference>
<evidence type="ECO:0000256" key="5">
    <source>
        <dbReference type="ARBA" id="ARBA00022692"/>
    </source>
</evidence>
<keyword evidence="8" id="KW-0732">Signal</keyword>
<dbReference type="InterPro" id="IPR003423">
    <property type="entry name" value="OMP_efflux"/>
</dbReference>
<dbReference type="GO" id="GO:0015562">
    <property type="term" value="F:efflux transmembrane transporter activity"/>
    <property type="evidence" value="ECO:0007669"/>
    <property type="project" value="InterPro"/>
</dbReference>
<gene>
    <name evidence="9" type="ORF">CTM59_12110</name>
</gene>
<comment type="subcellular location">
    <subcellularLocation>
        <location evidence="1">Cell outer membrane</location>
    </subcellularLocation>
</comment>
<accession>A0A2M8THY6</accession>
<dbReference type="PANTHER" id="PTHR30026:SF20">
    <property type="entry name" value="OUTER MEMBRANE PROTEIN TOLC"/>
    <property type="match status" value="1"/>
</dbReference>
<evidence type="ECO:0000313" key="9">
    <source>
        <dbReference type="EMBL" id="PJI23545.1"/>
    </source>
</evidence>
<proteinExistence type="inferred from homology"/>
<evidence type="ECO:0000256" key="8">
    <source>
        <dbReference type="SAM" id="SignalP"/>
    </source>
</evidence>
<keyword evidence="4" id="KW-1134">Transmembrane beta strand</keyword>
<protein>
    <submittedName>
        <fullName evidence="9">TolC family protein</fullName>
    </submittedName>
</protein>
<dbReference type="EMBL" id="PENH01000004">
    <property type="protein sequence ID" value="PJI23545.1"/>
    <property type="molecule type" value="Genomic_DNA"/>
</dbReference>
<dbReference type="GO" id="GO:0009279">
    <property type="term" value="C:cell outer membrane"/>
    <property type="evidence" value="ECO:0007669"/>
    <property type="project" value="UniProtKB-SubCell"/>
</dbReference>
<dbReference type="RefSeq" id="WP_088438738.1">
    <property type="nucleotide sequence ID" value="NZ_NHRV01000001.1"/>
</dbReference>
<dbReference type="Gene3D" id="1.20.1600.10">
    <property type="entry name" value="Outer membrane efflux proteins (OEP)"/>
    <property type="match status" value="1"/>
</dbReference>
<keyword evidence="3" id="KW-0813">Transport</keyword>
<dbReference type="Pfam" id="PF02321">
    <property type="entry name" value="OEP"/>
    <property type="match status" value="1"/>
</dbReference>
<keyword evidence="5" id="KW-0812">Transmembrane</keyword>
<evidence type="ECO:0000256" key="4">
    <source>
        <dbReference type="ARBA" id="ARBA00022452"/>
    </source>
</evidence>
<dbReference type="Proteomes" id="UP000231201">
    <property type="component" value="Unassembled WGS sequence"/>
</dbReference>
<comment type="similarity">
    <text evidence="2">Belongs to the outer membrane factor (OMF) (TC 1.B.17) family.</text>
</comment>
<sequence length="423" mass="47978">MKEKIITLVLLMLASVAQAQTLEECQQAAEKNYPIIKQYGLIAQTAELTVKNIQKGWLPQITASAQATYQSDVVSWPENMQRMYQQMGLNMKGLTKDQYKIGVDLQQIIYDGGAIGSQRSIARQEGKVQEAQTETNLYQVRKRVNEMYFSLLLLDEQIRLNDDVKALLLSSEKKLAAMVKGGTAATSDFDNVKAERLSVAQQNESLKSQRQMLQRMLSVFCGMEVSNPEKPAAVEASASASNRPEIRLFDNQLKLTEVQEKALDTKLRPTLGLYAQGYYGYPGLNMFEDMISRKWSLNGIVGIKLSWNVGALYTHKNDKAKLKAQRELIENAREVFLFNNNMEQIQQTENVSRYRTMMQGDDEIIALRTNVRKAAESKLAHGIIDVNSLLREINNENAAKTQQAIHEIDMLKEMYNLKYTNNE</sequence>
<evidence type="ECO:0000256" key="2">
    <source>
        <dbReference type="ARBA" id="ARBA00007613"/>
    </source>
</evidence>
<evidence type="ECO:0000256" key="1">
    <source>
        <dbReference type="ARBA" id="ARBA00004442"/>
    </source>
</evidence>
<reference evidence="9 10" key="1">
    <citation type="submission" date="2017-11" db="EMBL/GenBank/DDBJ databases">
        <title>Genome sequencing of Prevotella intermedia KCOM 2833.</title>
        <authorList>
            <person name="Kook J.-K."/>
            <person name="Park S.-N."/>
            <person name="Lim Y.K."/>
        </authorList>
    </citation>
    <scope>NUCLEOTIDE SEQUENCE [LARGE SCALE GENOMIC DNA]</scope>
    <source>
        <strain evidence="9 10">KCOM 2833</strain>
    </source>
</reference>
<evidence type="ECO:0000256" key="6">
    <source>
        <dbReference type="ARBA" id="ARBA00023136"/>
    </source>
</evidence>
<feature type="signal peptide" evidence="8">
    <location>
        <begin position="1"/>
        <end position="19"/>
    </location>
</feature>
<name>A0A2M8THY6_PREIN</name>
<keyword evidence="6" id="KW-0472">Membrane</keyword>
<dbReference type="AlphaFoldDB" id="A0A2M8THY6"/>
<organism evidence="9 10">
    <name type="scientific">Prevotella intermedia</name>
    <dbReference type="NCBI Taxonomy" id="28131"/>
    <lineage>
        <taxon>Bacteria</taxon>
        <taxon>Pseudomonadati</taxon>
        <taxon>Bacteroidota</taxon>
        <taxon>Bacteroidia</taxon>
        <taxon>Bacteroidales</taxon>
        <taxon>Prevotellaceae</taxon>
        <taxon>Prevotella</taxon>
    </lineage>
</organism>
<comment type="caution">
    <text evidence="9">The sequence shown here is derived from an EMBL/GenBank/DDBJ whole genome shotgun (WGS) entry which is preliminary data.</text>
</comment>
<evidence type="ECO:0000256" key="7">
    <source>
        <dbReference type="ARBA" id="ARBA00023237"/>
    </source>
</evidence>
<dbReference type="GO" id="GO:0015288">
    <property type="term" value="F:porin activity"/>
    <property type="evidence" value="ECO:0007669"/>
    <property type="project" value="TreeGrafter"/>
</dbReference>
<feature type="chain" id="PRO_5014812187" evidence="8">
    <location>
        <begin position="20"/>
        <end position="423"/>
    </location>
</feature>
<dbReference type="SUPFAM" id="SSF56954">
    <property type="entry name" value="Outer membrane efflux proteins (OEP)"/>
    <property type="match status" value="1"/>
</dbReference>